<evidence type="ECO:0000313" key="2">
    <source>
        <dbReference type="EMBL" id="KAF7406795.1"/>
    </source>
</evidence>
<evidence type="ECO:0000256" key="1">
    <source>
        <dbReference type="SAM" id="MobiDB-lite"/>
    </source>
</evidence>
<comment type="caution">
    <text evidence="2">The sequence shown here is derived from an EMBL/GenBank/DDBJ whole genome shotgun (WGS) entry which is preliminary data.</text>
</comment>
<gene>
    <name evidence="2" type="ORF">H0235_014451</name>
</gene>
<feature type="compositionally biased region" description="Low complexity" evidence="1">
    <location>
        <begin position="475"/>
        <end position="488"/>
    </location>
</feature>
<feature type="region of interest" description="Disordered" evidence="1">
    <location>
        <begin position="475"/>
        <end position="511"/>
    </location>
</feature>
<organism evidence="2 3">
    <name type="scientific">Vespula pensylvanica</name>
    <name type="common">Western yellow jacket</name>
    <name type="synonym">Wasp</name>
    <dbReference type="NCBI Taxonomy" id="30213"/>
    <lineage>
        <taxon>Eukaryota</taxon>
        <taxon>Metazoa</taxon>
        <taxon>Ecdysozoa</taxon>
        <taxon>Arthropoda</taxon>
        <taxon>Hexapoda</taxon>
        <taxon>Insecta</taxon>
        <taxon>Pterygota</taxon>
        <taxon>Neoptera</taxon>
        <taxon>Endopterygota</taxon>
        <taxon>Hymenoptera</taxon>
        <taxon>Apocrita</taxon>
        <taxon>Aculeata</taxon>
        <taxon>Vespoidea</taxon>
        <taxon>Vespidae</taxon>
        <taxon>Vespinae</taxon>
        <taxon>Vespula</taxon>
    </lineage>
</organism>
<feature type="region of interest" description="Disordered" evidence="1">
    <location>
        <begin position="164"/>
        <end position="196"/>
    </location>
</feature>
<name>A0A834KHL3_VESPE</name>
<feature type="compositionally biased region" description="Basic and acidic residues" evidence="1">
    <location>
        <begin position="388"/>
        <end position="404"/>
    </location>
</feature>
<dbReference type="EMBL" id="JACSDY010000015">
    <property type="protein sequence ID" value="KAF7406795.1"/>
    <property type="molecule type" value="Genomic_DNA"/>
</dbReference>
<feature type="compositionally biased region" description="Acidic residues" evidence="1">
    <location>
        <begin position="177"/>
        <end position="196"/>
    </location>
</feature>
<dbReference type="AlphaFoldDB" id="A0A834KHL3"/>
<protein>
    <submittedName>
        <fullName evidence="2">Uncharacterized protein</fullName>
    </submittedName>
</protein>
<sequence length="615" mass="72198">MHYVNNALAMAQEGLYHRQSRKPNRDVKHFLPKPYPRLFESNLKKKSLQKKDERVNIYNPVLWRRIIGNNSKHYRHPKLTQEDGNLKKNIDTSINVDNDFYKRIWEIINGSRPTFKIVVPSTRTLRETHKDIFKDEQVALSGSEIDDLNLPYNETGSLNEKKKLIASVPFDEGRPSEEEEKEKEEEEKEEEEEDEFDRYVKIVDTKHVDNRSTFDPSIESKSVKLHNDRKIISNIDEDLSYVVPNRSGYLNENKKSFNLLKIPIKNESKVEIVNYSSSVPIEQFSEKNKSSLIDYGPYNIPYVEVPDYSDEREESLDEEDRLRAKQRYVLNQSNSTNLSIDAIDEQINITSDHAPPVEKNNDVNEHQSPSSRLMATTNVVESSGISSERAKNDLINHQESKKNENNVNDTSEIKKKSNEEGPAMLDIDFDINEYRKPFDLDDFLKNEPFFQKLKNNNNNKRNSKEQLLEDNKNNYSFMSKNANNNNDNNSDDDNDEDPSKDTKNERINDDMISEEKDFLDRYFSKDVIDKLKTNSDEKIREENRRKNIEENKKRTLKTLSSILEKKDRISRFDEEANKDIEDGVKKAPSFYKNYWSLEYELPAMKDIKRNEENMN</sequence>
<accession>A0A834KHL3</accession>
<feature type="region of interest" description="Disordered" evidence="1">
    <location>
        <begin position="382"/>
        <end position="419"/>
    </location>
</feature>
<proteinExistence type="predicted"/>
<reference evidence="2" key="1">
    <citation type="journal article" date="2020" name="G3 (Bethesda)">
        <title>High-Quality Assemblies for Three Invasive Social Wasps from the &lt;i&gt;Vespula&lt;/i&gt; Genus.</title>
        <authorList>
            <person name="Harrop T.W.R."/>
            <person name="Guhlin J."/>
            <person name="McLaughlin G.M."/>
            <person name="Permina E."/>
            <person name="Stockwell P."/>
            <person name="Gilligan J."/>
            <person name="Le Lec M.F."/>
            <person name="Gruber M.A.M."/>
            <person name="Quinn O."/>
            <person name="Lovegrove M."/>
            <person name="Duncan E.J."/>
            <person name="Remnant E.J."/>
            <person name="Van Eeckhoven J."/>
            <person name="Graham B."/>
            <person name="Knapp R.A."/>
            <person name="Langford K.W."/>
            <person name="Kronenberg Z."/>
            <person name="Press M.O."/>
            <person name="Eacker S.M."/>
            <person name="Wilson-Rankin E.E."/>
            <person name="Purcell J."/>
            <person name="Lester P.J."/>
            <person name="Dearden P.K."/>
        </authorList>
    </citation>
    <scope>NUCLEOTIDE SEQUENCE</scope>
    <source>
        <strain evidence="2">Volc-1</strain>
    </source>
</reference>
<dbReference type="Proteomes" id="UP000600918">
    <property type="component" value="Unassembled WGS sequence"/>
</dbReference>
<keyword evidence="3" id="KW-1185">Reference proteome</keyword>
<feature type="compositionally biased region" description="Basic and acidic residues" evidence="1">
    <location>
        <begin position="497"/>
        <end position="511"/>
    </location>
</feature>
<evidence type="ECO:0000313" key="3">
    <source>
        <dbReference type="Proteomes" id="UP000600918"/>
    </source>
</evidence>